<evidence type="ECO:0000313" key="2">
    <source>
        <dbReference type="Proteomes" id="UP000183832"/>
    </source>
</evidence>
<dbReference type="AlphaFoldDB" id="A0A1J1ICF4"/>
<protein>
    <submittedName>
        <fullName evidence="1">CLUMA_CG011337, isoform A</fullName>
    </submittedName>
</protein>
<reference evidence="1 2" key="1">
    <citation type="submission" date="2015-04" db="EMBL/GenBank/DDBJ databases">
        <authorList>
            <person name="Syromyatnikov M.Y."/>
            <person name="Popov V.N."/>
        </authorList>
    </citation>
    <scope>NUCLEOTIDE SEQUENCE [LARGE SCALE GENOMIC DNA]</scope>
</reference>
<keyword evidence="2" id="KW-1185">Reference proteome</keyword>
<evidence type="ECO:0000313" key="1">
    <source>
        <dbReference type="EMBL" id="CRK97965.1"/>
    </source>
</evidence>
<organism evidence="1 2">
    <name type="scientific">Clunio marinus</name>
    <dbReference type="NCBI Taxonomy" id="568069"/>
    <lineage>
        <taxon>Eukaryota</taxon>
        <taxon>Metazoa</taxon>
        <taxon>Ecdysozoa</taxon>
        <taxon>Arthropoda</taxon>
        <taxon>Hexapoda</taxon>
        <taxon>Insecta</taxon>
        <taxon>Pterygota</taxon>
        <taxon>Neoptera</taxon>
        <taxon>Endopterygota</taxon>
        <taxon>Diptera</taxon>
        <taxon>Nematocera</taxon>
        <taxon>Chironomoidea</taxon>
        <taxon>Chironomidae</taxon>
        <taxon>Clunio</taxon>
    </lineage>
</organism>
<accession>A0A1J1ICF4</accession>
<proteinExistence type="predicted"/>
<sequence>MIQFMIAMETFPHIEGKKNWIVGKIIFKNCCMRQRVKYINHIALSINHGKRDRSSRGAQMSALVLENLYGCMAKTHFTARLGYEMRLQSIKSKRREKNVPKDFTMPVVLKARFFIIKQFPRFLILGTAYIAVWKYDSTIDAKWKIKLD</sequence>
<dbReference type="EMBL" id="CVRI01000047">
    <property type="protein sequence ID" value="CRK97965.1"/>
    <property type="molecule type" value="Genomic_DNA"/>
</dbReference>
<name>A0A1J1ICF4_9DIPT</name>
<dbReference type="Proteomes" id="UP000183832">
    <property type="component" value="Unassembled WGS sequence"/>
</dbReference>
<gene>
    <name evidence="1" type="ORF">CLUMA_CG011337</name>
</gene>